<organism evidence="1 2">
    <name type="scientific">Knoellia subterranea KCTC 19937</name>
    <dbReference type="NCBI Taxonomy" id="1385521"/>
    <lineage>
        <taxon>Bacteria</taxon>
        <taxon>Bacillati</taxon>
        <taxon>Actinomycetota</taxon>
        <taxon>Actinomycetes</taxon>
        <taxon>Micrococcales</taxon>
        <taxon>Intrasporangiaceae</taxon>
        <taxon>Knoellia</taxon>
    </lineage>
</organism>
<name>A0A0A0JFN6_9MICO</name>
<dbReference type="EMBL" id="AVPK01000013">
    <property type="protein sequence ID" value="KGN36260.1"/>
    <property type="molecule type" value="Genomic_DNA"/>
</dbReference>
<proteinExistence type="predicted"/>
<accession>A0A0A0JFN6</accession>
<reference evidence="1 2" key="1">
    <citation type="submission" date="2013-08" db="EMBL/GenBank/DDBJ databases">
        <title>The genome sequence of Knoellia subterranea.</title>
        <authorList>
            <person name="Zhu W."/>
            <person name="Wang G."/>
        </authorList>
    </citation>
    <scope>NUCLEOTIDE SEQUENCE [LARGE SCALE GENOMIC DNA]</scope>
    <source>
        <strain evidence="1 2">KCTC 19937</strain>
    </source>
</reference>
<dbReference type="Pfam" id="PF07103">
    <property type="entry name" value="DUF1365"/>
    <property type="match status" value="1"/>
</dbReference>
<dbReference type="Proteomes" id="UP000030011">
    <property type="component" value="Unassembled WGS sequence"/>
</dbReference>
<dbReference type="OrthoDB" id="9778801at2"/>
<evidence type="ECO:0000313" key="1">
    <source>
        <dbReference type="EMBL" id="KGN36260.1"/>
    </source>
</evidence>
<dbReference type="STRING" id="1385521.N803_05210"/>
<keyword evidence="2" id="KW-1185">Reference proteome</keyword>
<dbReference type="PANTHER" id="PTHR33973">
    <property type="entry name" value="OS07G0153300 PROTEIN"/>
    <property type="match status" value="1"/>
</dbReference>
<evidence type="ECO:0008006" key="3">
    <source>
        <dbReference type="Google" id="ProtNLM"/>
    </source>
</evidence>
<dbReference type="AlphaFoldDB" id="A0A0A0JFN6"/>
<dbReference type="PANTHER" id="PTHR33973:SF4">
    <property type="entry name" value="OS07G0153300 PROTEIN"/>
    <property type="match status" value="1"/>
</dbReference>
<protein>
    <recommendedName>
        <fullName evidence="3">DUF1365 domain-containing protein</fullName>
    </recommendedName>
</protein>
<dbReference type="eggNOG" id="COG3496">
    <property type="taxonomic scope" value="Bacteria"/>
</dbReference>
<sequence>MDLTADRVSTEGLRIELPSLPALVVGRVHHTRPGPVRHSFTHRHYQWLIDLDEPLHLPRWLKPVASFRPEDHLAGEESLPALKANVLRCLERAGIPADGVTRVVALTHARVLGHVFDPMTAYWCLDEAGLLRGVVIEVHNTYGGRHAYAVQPDRDGLASVDKDFYVSPFNDTSGEYAVQVRLTEERVRVGIRLRRDGELLMTAVVDGAVVPATSRSVIATVLRHPFMPQRVSALIRFHGIRLWARRLPVQPRPAPSKESVR</sequence>
<dbReference type="RefSeq" id="WP_156969829.1">
    <property type="nucleotide sequence ID" value="NZ_AVPK01000013.1"/>
</dbReference>
<comment type="caution">
    <text evidence="1">The sequence shown here is derived from an EMBL/GenBank/DDBJ whole genome shotgun (WGS) entry which is preliminary data.</text>
</comment>
<dbReference type="InterPro" id="IPR010775">
    <property type="entry name" value="DUF1365"/>
</dbReference>
<gene>
    <name evidence="1" type="ORF">N803_05210</name>
</gene>
<evidence type="ECO:0000313" key="2">
    <source>
        <dbReference type="Proteomes" id="UP000030011"/>
    </source>
</evidence>